<evidence type="ECO:0000313" key="2">
    <source>
        <dbReference type="Proteomes" id="UP000037923"/>
    </source>
</evidence>
<dbReference type="VEuPathDB" id="TriTrypDB:LpyrH10_49_0030"/>
<sequence length="123" mass="14067">MMSCWNGRMLECTLVPDFPLFYPCDSLRLSPLTSFSSPAHPSPHRPALEADFEKESATSYVYILREKDVKVKNMVHSLSGKICPHPRRKTRWCRANTVNVCIPQNGPSTIVFLFPFPSLLHLY</sequence>
<proteinExistence type="predicted"/>
<keyword evidence="2" id="KW-1185">Reference proteome</keyword>
<dbReference type="AlphaFoldDB" id="A0A0N0VCN4"/>
<protein>
    <submittedName>
        <fullName evidence="1">Uncharacterized protein</fullName>
    </submittedName>
</protein>
<dbReference type="GeneID" id="26910415"/>
<name>A0A0N0VCN4_LEPPY</name>
<dbReference type="EMBL" id="LGTL01000049">
    <property type="protein sequence ID" value="KPA73082.1"/>
    <property type="molecule type" value="Genomic_DNA"/>
</dbReference>
<organism evidence="1 2">
    <name type="scientific">Leptomonas pyrrhocoris</name>
    <name type="common">Firebug parasite</name>
    <dbReference type="NCBI Taxonomy" id="157538"/>
    <lineage>
        <taxon>Eukaryota</taxon>
        <taxon>Discoba</taxon>
        <taxon>Euglenozoa</taxon>
        <taxon>Kinetoplastea</taxon>
        <taxon>Metakinetoplastina</taxon>
        <taxon>Trypanosomatida</taxon>
        <taxon>Trypanosomatidae</taxon>
        <taxon>Leishmaniinae</taxon>
        <taxon>Leptomonas</taxon>
    </lineage>
</organism>
<accession>A0A0N0VCN4</accession>
<dbReference type="Proteomes" id="UP000037923">
    <property type="component" value="Unassembled WGS sequence"/>
</dbReference>
<comment type="caution">
    <text evidence="1">The sequence shown here is derived from an EMBL/GenBank/DDBJ whole genome shotgun (WGS) entry which is preliminary data.</text>
</comment>
<dbReference type="RefSeq" id="XP_015651521.1">
    <property type="nucleotide sequence ID" value="XM_015809898.1"/>
</dbReference>
<feature type="non-terminal residue" evidence="1">
    <location>
        <position position="123"/>
    </location>
</feature>
<evidence type="ECO:0000313" key="1">
    <source>
        <dbReference type="EMBL" id="KPA73082.1"/>
    </source>
</evidence>
<reference evidence="1 2" key="1">
    <citation type="submission" date="2015-07" db="EMBL/GenBank/DDBJ databases">
        <title>High-quality genome of monoxenous trypanosomatid Leptomonas pyrrhocoris.</title>
        <authorList>
            <person name="Flegontov P."/>
            <person name="Butenko A."/>
            <person name="Firsov S."/>
            <person name="Vlcek C."/>
            <person name="Logacheva M.D."/>
            <person name="Field M."/>
            <person name="Filatov D."/>
            <person name="Flegontova O."/>
            <person name="Gerasimov E."/>
            <person name="Jackson A.P."/>
            <person name="Kelly S."/>
            <person name="Opperdoes F."/>
            <person name="O'Reilly A."/>
            <person name="Votypka J."/>
            <person name="Yurchenko V."/>
            <person name="Lukes J."/>
        </authorList>
    </citation>
    <scope>NUCLEOTIDE SEQUENCE [LARGE SCALE GENOMIC DNA]</scope>
    <source>
        <strain evidence="1">H10</strain>
    </source>
</reference>
<gene>
    <name evidence="1" type="ORF">ABB37_10135</name>
</gene>